<evidence type="ECO:0000256" key="8">
    <source>
        <dbReference type="RuleBase" id="RU000505"/>
    </source>
</evidence>
<reference evidence="11" key="1">
    <citation type="submission" date="2022-07" db="EMBL/GenBank/DDBJ databases">
        <title>Genome analysis of Parmales, a sister group of diatoms, reveals the evolutionary specialization of diatoms from phago-mixotrophs to photoautotrophs.</title>
        <authorList>
            <person name="Ban H."/>
            <person name="Sato S."/>
            <person name="Yoshikawa S."/>
            <person name="Kazumasa Y."/>
            <person name="Nakamura Y."/>
            <person name="Ichinomiya M."/>
            <person name="Saitoh K."/>
            <person name="Sato N."/>
            <person name="Blanc-Mathieu R."/>
            <person name="Endo H."/>
            <person name="Kuwata A."/>
            <person name="Ogata H."/>
        </authorList>
    </citation>
    <scope>NUCLEOTIDE SEQUENCE</scope>
</reference>
<accession>A0A9W7DXY0</accession>
<evidence type="ECO:0000256" key="6">
    <source>
        <dbReference type="PROSITE-ProRule" id="PRU00842"/>
    </source>
</evidence>
<dbReference type="SUPFAM" id="SSF48034">
    <property type="entry name" value="Guanido kinase N-terminal domain"/>
    <property type="match status" value="1"/>
</dbReference>
<feature type="binding site" evidence="7">
    <location>
        <position position="263"/>
    </location>
    <ligand>
        <name>ATP</name>
        <dbReference type="ChEBI" id="CHEBI:30616"/>
    </ligand>
</feature>
<dbReference type="PROSITE" id="PS51509">
    <property type="entry name" value="PHOSPHAGEN_KINASE_N"/>
    <property type="match status" value="1"/>
</dbReference>
<evidence type="ECO:0000256" key="5">
    <source>
        <dbReference type="ARBA" id="ARBA00022840"/>
    </source>
</evidence>
<dbReference type="GO" id="GO:0005615">
    <property type="term" value="C:extracellular space"/>
    <property type="evidence" value="ECO:0007669"/>
    <property type="project" value="TreeGrafter"/>
</dbReference>
<dbReference type="GO" id="GO:0046314">
    <property type="term" value="P:phosphocreatine biosynthetic process"/>
    <property type="evidence" value="ECO:0007669"/>
    <property type="project" value="InterPro"/>
</dbReference>
<dbReference type="FunFam" id="3.30.590.10:FF:000002">
    <property type="entry name" value="Creatine kinase S-type, mitochondrial"/>
    <property type="match status" value="1"/>
</dbReference>
<dbReference type="PANTHER" id="PTHR11547">
    <property type="entry name" value="ARGININE OR CREATINE KINASE"/>
    <property type="match status" value="1"/>
</dbReference>
<evidence type="ECO:0000256" key="3">
    <source>
        <dbReference type="ARBA" id="ARBA00022741"/>
    </source>
</evidence>
<evidence type="ECO:0000259" key="9">
    <source>
        <dbReference type="PROSITE" id="PS51509"/>
    </source>
</evidence>
<feature type="binding site" evidence="7">
    <location>
        <begin position="368"/>
        <end position="372"/>
    </location>
    <ligand>
        <name>ATP</name>
        <dbReference type="ChEBI" id="CHEBI:30616"/>
    </ligand>
</feature>
<protein>
    <recommendedName>
        <fullName evidence="13">Creatine kinase</fullName>
    </recommendedName>
</protein>
<dbReference type="OrthoDB" id="430219at2759"/>
<organism evidence="11 12">
    <name type="scientific">Triparma retinervis</name>
    <dbReference type="NCBI Taxonomy" id="2557542"/>
    <lineage>
        <taxon>Eukaryota</taxon>
        <taxon>Sar</taxon>
        <taxon>Stramenopiles</taxon>
        <taxon>Ochrophyta</taxon>
        <taxon>Bolidophyceae</taxon>
        <taxon>Parmales</taxon>
        <taxon>Triparmaceae</taxon>
        <taxon>Triparma</taxon>
    </lineage>
</organism>
<dbReference type="PROSITE" id="PS51510">
    <property type="entry name" value="PHOSPHAGEN_KINASE_C"/>
    <property type="match status" value="1"/>
</dbReference>
<dbReference type="Pfam" id="PF02807">
    <property type="entry name" value="ATP-gua_PtransN"/>
    <property type="match status" value="1"/>
</dbReference>
<sequence length="458" mass="51001">MASKVASRYICPLAAAAYIAYDRSLASDGLSDSKTTLGRKRKIPTATVGSSRSASELSGVERWLGLTTLSKFDSSRADCDSVGVGGIEPPADEYPYFSHWHRSLMRKHLSREVFDDLNGKTTTNGYTINDVVKSGTACGYSLPRNMGCMAGDYEIFKPFFDPVIREYHDFSPTSLHTTDINPTHLKSVPDLDPNSEYVLSTRIRVSRSISGFPFPPASNRGQRRLVESVSKRCVSRLTGDLEGTYISLNDMTNAENDDLIQRHILFDNPNEWAITAGLSKDWPDARGIFMNVEDVEDTPDFIVWVNEEDHLRIMTMKKGGDIAAVFEKLARGLQVIEEGLKEEGHSFLHDDHLGFVVGCPSNLGTGMRASMHVKLIRLSKLEGFDQMCVRMGLEVRGKHGETDKAKSGIFDISNRHRLGFSEIELIQLMIDGVTELVKMEKQLASGEEVDCTEKFQKV</sequence>
<dbReference type="Pfam" id="PF00217">
    <property type="entry name" value="ATP-gua_Ptrans"/>
    <property type="match status" value="1"/>
</dbReference>
<evidence type="ECO:0008006" key="13">
    <source>
        <dbReference type="Google" id="ProtNLM"/>
    </source>
</evidence>
<dbReference type="EMBL" id="BRXZ01000974">
    <property type="protein sequence ID" value="GMH58893.1"/>
    <property type="molecule type" value="Genomic_DNA"/>
</dbReference>
<dbReference type="AlphaFoldDB" id="A0A9W7DXY0"/>
<proteinExistence type="inferred from homology"/>
<feature type="binding site" evidence="7">
    <location>
        <begin position="200"/>
        <end position="204"/>
    </location>
    <ligand>
        <name>ATP</name>
        <dbReference type="ChEBI" id="CHEBI:30616"/>
    </ligand>
</feature>
<name>A0A9W7DXY0_9STRA</name>
<keyword evidence="5 7" id="KW-0067">ATP-binding</keyword>
<dbReference type="InterPro" id="IPR022413">
    <property type="entry name" value="ATP-guanido_PTrfase_N"/>
</dbReference>
<feature type="domain" description="Phosphagen kinase C-terminal" evidence="10">
    <location>
        <begin position="197"/>
        <end position="443"/>
    </location>
</feature>
<gene>
    <name evidence="11" type="ORF">TrRE_jg4942</name>
</gene>
<dbReference type="PANTHER" id="PTHR11547:SF38">
    <property type="entry name" value="ARGININE KINASE 1-RELATED"/>
    <property type="match status" value="1"/>
</dbReference>
<dbReference type="Gene3D" id="3.30.590.10">
    <property type="entry name" value="Glutamine synthetase/guanido kinase, catalytic domain"/>
    <property type="match status" value="1"/>
</dbReference>
<keyword evidence="3 7" id="KW-0547">Nucleotide-binding</keyword>
<keyword evidence="12" id="KW-1185">Reference proteome</keyword>
<feature type="domain" description="Phosphagen kinase N-terminal" evidence="9">
    <location>
        <begin position="86"/>
        <end position="169"/>
    </location>
</feature>
<evidence type="ECO:0000256" key="7">
    <source>
        <dbReference type="PROSITE-ProRule" id="PRU00843"/>
    </source>
</evidence>
<dbReference type="GO" id="GO:0004111">
    <property type="term" value="F:creatine kinase activity"/>
    <property type="evidence" value="ECO:0007669"/>
    <property type="project" value="InterPro"/>
</dbReference>
<evidence type="ECO:0000256" key="4">
    <source>
        <dbReference type="ARBA" id="ARBA00022777"/>
    </source>
</evidence>
<dbReference type="GO" id="GO:0005524">
    <property type="term" value="F:ATP binding"/>
    <property type="evidence" value="ECO:0007669"/>
    <property type="project" value="UniProtKB-UniRule"/>
</dbReference>
<dbReference type="SUPFAM" id="SSF55931">
    <property type="entry name" value="Glutamine synthetase/guanido kinase"/>
    <property type="match status" value="1"/>
</dbReference>
<dbReference type="PROSITE" id="PS00112">
    <property type="entry name" value="PHOSPHAGEN_KINASE"/>
    <property type="match status" value="1"/>
</dbReference>
<feature type="binding site" evidence="7">
    <location>
        <position position="312"/>
    </location>
    <ligand>
        <name>ATP</name>
        <dbReference type="ChEBI" id="CHEBI:30616"/>
    </ligand>
</feature>
<dbReference type="InterPro" id="IPR014746">
    <property type="entry name" value="Gln_synth/guanido_kin_cat_dom"/>
</dbReference>
<keyword evidence="4 7" id="KW-0418">Kinase</keyword>
<evidence type="ECO:0000313" key="12">
    <source>
        <dbReference type="Proteomes" id="UP001165082"/>
    </source>
</evidence>
<evidence type="ECO:0000259" key="10">
    <source>
        <dbReference type="PROSITE" id="PS51510"/>
    </source>
</evidence>
<evidence type="ECO:0000313" key="11">
    <source>
        <dbReference type="EMBL" id="GMH58893.1"/>
    </source>
</evidence>
<comment type="similarity">
    <text evidence="1 6 8">Belongs to the ATP:guanido phosphotransferase family.</text>
</comment>
<dbReference type="InterPro" id="IPR022415">
    <property type="entry name" value="ATP-guanido_PTrfase_AS"/>
</dbReference>
<dbReference type="InterPro" id="IPR000749">
    <property type="entry name" value="ATP-guanido_PTrfase"/>
</dbReference>
<comment type="caution">
    <text evidence="11">The sequence shown here is derived from an EMBL/GenBank/DDBJ whole genome shotgun (WGS) entry which is preliminary data.</text>
</comment>
<dbReference type="InterPro" id="IPR022414">
    <property type="entry name" value="ATP-guanido_PTrfase_cat"/>
</dbReference>
<evidence type="ECO:0000256" key="1">
    <source>
        <dbReference type="ARBA" id="ARBA00006798"/>
    </source>
</evidence>
<evidence type="ECO:0000256" key="2">
    <source>
        <dbReference type="ARBA" id="ARBA00022679"/>
    </source>
</evidence>
<dbReference type="InterPro" id="IPR036802">
    <property type="entry name" value="ATP-guanido_PTrfase_N_sf"/>
</dbReference>
<feature type="binding site" evidence="7">
    <location>
        <begin position="396"/>
        <end position="401"/>
    </location>
    <ligand>
        <name>ATP</name>
        <dbReference type="ChEBI" id="CHEBI:30616"/>
    </ligand>
</feature>
<dbReference type="CDD" id="cd07931">
    <property type="entry name" value="eukaryotic_phosphagen_kinases"/>
    <property type="match status" value="1"/>
</dbReference>
<dbReference type="Proteomes" id="UP001165082">
    <property type="component" value="Unassembled WGS sequence"/>
</dbReference>
<dbReference type="Gene3D" id="1.10.135.10">
    <property type="entry name" value="ATP:guanido phosphotransferase, N-terminal domain"/>
    <property type="match status" value="1"/>
</dbReference>
<keyword evidence="2 7" id="KW-0808">Transferase</keyword>